<comment type="caution">
    <text evidence="1">The sequence shown here is derived from an EMBL/GenBank/DDBJ whole genome shotgun (WGS) entry which is preliminary data.</text>
</comment>
<dbReference type="RefSeq" id="WP_345513378.1">
    <property type="nucleotide sequence ID" value="NZ_BAAAXD010000021.1"/>
</dbReference>
<evidence type="ECO:0000313" key="1">
    <source>
        <dbReference type="EMBL" id="MFB9573866.1"/>
    </source>
</evidence>
<protein>
    <submittedName>
        <fullName evidence="1">Uncharacterized protein</fullName>
    </submittedName>
</protein>
<reference evidence="1 2" key="1">
    <citation type="submission" date="2024-09" db="EMBL/GenBank/DDBJ databases">
        <authorList>
            <person name="Sun Q."/>
            <person name="Mori K."/>
        </authorList>
    </citation>
    <scope>NUCLEOTIDE SEQUENCE [LARGE SCALE GENOMIC DNA]</scope>
    <source>
        <strain evidence="1 2">JCM 3331</strain>
    </source>
</reference>
<keyword evidence="2" id="KW-1185">Reference proteome</keyword>
<evidence type="ECO:0000313" key="2">
    <source>
        <dbReference type="Proteomes" id="UP001589710"/>
    </source>
</evidence>
<gene>
    <name evidence="1" type="ORF">ACFFTL_16505</name>
</gene>
<name>A0ABV5R7P1_9ACTN</name>
<proteinExistence type="predicted"/>
<sequence>MGDSTAGKSRLAYEALRAAVLDFWLLQARPSEDLQAFPSAVCALRRCVVWFDEFDPFMRAGGITLQMVKAMLAVPERQVVLLASMRSKEYDRYSARQRDVTAASLRC</sequence>
<dbReference type="Proteomes" id="UP001589710">
    <property type="component" value="Unassembled WGS sequence"/>
</dbReference>
<accession>A0ABV5R7P1</accession>
<organism evidence="1 2">
    <name type="scientific">Streptomyces yanii</name>
    <dbReference type="NCBI Taxonomy" id="78510"/>
    <lineage>
        <taxon>Bacteria</taxon>
        <taxon>Bacillati</taxon>
        <taxon>Actinomycetota</taxon>
        <taxon>Actinomycetes</taxon>
        <taxon>Kitasatosporales</taxon>
        <taxon>Streptomycetaceae</taxon>
        <taxon>Streptomyces</taxon>
    </lineage>
</organism>
<dbReference type="EMBL" id="JBHMCG010000075">
    <property type="protein sequence ID" value="MFB9573866.1"/>
    <property type="molecule type" value="Genomic_DNA"/>
</dbReference>